<dbReference type="AlphaFoldDB" id="A0A6C0BF09"/>
<feature type="transmembrane region" description="Helical" evidence="1">
    <location>
        <begin position="397"/>
        <end position="415"/>
    </location>
</feature>
<evidence type="ECO:0008006" key="3">
    <source>
        <dbReference type="Google" id="ProtNLM"/>
    </source>
</evidence>
<evidence type="ECO:0000313" key="2">
    <source>
        <dbReference type="EMBL" id="QHS90371.1"/>
    </source>
</evidence>
<reference evidence="2" key="1">
    <citation type="journal article" date="2020" name="Nature">
        <title>Giant virus diversity and host interactions through global metagenomics.</title>
        <authorList>
            <person name="Schulz F."/>
            <person name="Roux S."/>
            <person name="Paez-Espino D."/>
            <person name="Jungbluth S."/>
            <person name="Walsh D.A."/>
            <person name="Denef V.J."/>
            <person name="McMahon K.D."/>
            <person name="Konstantinidis K.T."/>
            <person name="Eloe-Fadrosh E.A."/>
            <person name="Kyrpides N.C."/>
            <person name="Woyke T."/>
        </authorList>
    </citation>
    <scope>NUCLEOTIDE SEQUENCE</scope>
    <source>
        <strain evidence="2">GVMAG-M-3300010160-60</strain>
    </source>
</reference>
<keyword evidence="1" id="KW-0472">Membrane</keyword>
<accession>A0A6C0BF09</accession>
<feature type="transmembrane region" description="Helical" evidence="1">
    <location>
        <begin position="81"/>
        <end position="100"/>
    </location>
</feature>
<proteinExistence type="predicted"/>
<keyword evidence="1" id="KW-0812">Transmembrane</keyword>
<keyword evidence="1" id="KW-1133">Transmembrane helix</keyword>
<feature type="transmembrane region" description="Helical" evidence="1">
    <location>
        <begin position="169"/>
        <end position="199"/>
    </location>
</feature>
<feature type="transmembrane region" description="Helical" evidence="1">
    <location>
        <begin position="245"/>
        <end position="265"/>
    </location>
</feature>
<organism evidence="2">
    <name type="scientific">viral metagenome</name>
    <dbReference type="NCBI Taxonomy" id="1070528"/>
    <lineage>
        <taxon>unclassified sequences</taxon>
        <taxon>metagenomes</taxon>
        <taxon>organismal metagenomes</taxon>
    </lineage>
</organism>
<protein>
    <recommendedName>
        <fullName evidence="3">Gustatory receptor</fullName>
    </recommendedName>
</protein>
<feature type="transmembrane region" description="Helical" evidence="1">
    <location>
        <begin position="277"/>
        <end position="296"/>
    </location>
</feature>
<dbReference type="EMBL" id="MN739133">
    <property type="protein sequence ID" value="QHS90371.1"/>
    <property type="molecule type" value="Genomic_DNA"/>
</dbReference>
<evidence type="ECO:0000256" key="1">
    <source>
        <dbReference type="SAM" id="Phobius"/>
    </source>
</evidence>
<name>A0A6C0BF09_9ZZZZ</name>
<feature type="transmembrane region" description="Helical" evidence="1">
    <location>
        <begin position="126"/>
        <end position="148"/>
    </location>
</feature>
<feature type="transmembrane region" description="Helical" evidence="1">
    <location>
        <begin position="52"/>
        <end position="74"/>
    </location>
</feature>
<sequence length="417" mass="48375">MACFGKILNFIGYTFNFNDKSQIPPLDIETSKNNTYVAKIKTQQTESTVKKVFIYIYNIIIICIIMIQVPYAVYMSIKNKSVIDIGRTLFQFVILLQYYYGKKYFSNNHFYENIVCDKSLMNTMKIFAYIFVVVSIILSFINTYLLGTGHYIHVYTEVFNMSPNLSTQIVIYLLLFFNCIYSYIIFTVNACIFSINLVYHKNTVATYSTMLDDYIKNSMSTLKKLNIITIEYSQMKFKYENTVDLLTLLFSSLNFFGFSAIYFYINAFNLGSISAVEIINIIMFLIIDGIYLYAIMSVSSNILHISHIILSNNIIATLFETKRTVQTMPIHNKTLMSENKENNNDFYISNIYDLTRNIMISSISTEQMVDWLILQKIVKDPWKTFTIFGIQIDNTALLSRLLGIIISVLISIKIYNI</sequence>